<dbReference type="InterPro" id="IPR011012">
    <property type="entry name" value="Longin-like_dom_sf"/>
</dbReference>
<dbReference type="Gene3D" id="3.30.450.70">
    <property type="match status" value="1"/>
</dbReference>
<sequence>MLEIVGTRGICGASHALIHGGFFPRQPTECTRTLAVTNDGLLLLRLRSALCCWYAIPYWTSSDVYYQDWHRSPLKAARPDPNVLPCVSPAISPVKEPHQTVTNTDLARQQSAMGILPFNNRSGVVIGGEEVPANMQPLVSSSILKHPSLNSNPLSRPSQENKLDDHSLPSKIPGLPFDEEAKLVYGVVFSLRNMVQKLAGKQEILHGYSTSAYSLHILTTPTNHTFALFTSPMTESLRPTLKTLWRTAWLDFVVRKLSRPNGGKNHTSLSFHYVRNPLVSIDSKQSGRGIDNEMFRRSVDNQMRALPVFN</sequence>
<dbReference type="InterPro" id="IPR007233">
    <property type="entry name" value="TRAPPC"/>
</dbReference>
<protein>
    <recommendedName>
        <fullName evidence="11">Trafficking protein particle complex subunit</fullName>
    </recommendedName>
</protein>
<keyword evidence="3" id="KW-0813">Transport</keyword>
<evidence type="ECO:0000256" key="5">
    <source>
        <dbReference type="ARBA" id="ARBA00022892"/>
    </source>
</evidence>
<dbReference type="VEuPathDB" id="FungiDB:VP01_257g4"/>
<dbReference type="GO" id="GO:0006888">
    <property type="term" value="P:endoplasmic reticulum to Golgi vesicle-mediated transport"/>
    <property type="evidence" value="ECO:0007669"/>
    <property type="project" value="TreeGrafter"/>
</dbReference>
<reference evidence="9 10" key="1">
    <citation type="submission" date="2015-08" db="EMBL/GenBank/DDBJ databases">
        <title>Next Generation Sequencing and Analysis of the Genome of Puccinia sorghi L Schw, the Causal Agent of Maize Common Rust.</title>
        <authorList>
            <person name="Rochi L."/>
            <person name="Burguener G."/>
            <person name="Darino M."/>
            <person name="Turjanski A."/>
            <person name="Kreff E."/>
            <person name="Dieguez M.J."/>
            <person name="Sacco F."/>
        </authorList>
    </citation>
    <scope>NUCLEOTIDE SEQUENCE [LARGE SCALE GENOMIC DNA]</scope>
    <source>
        <strain evidence="9 10">RO10H11247</strain>
    </source>
</reference>
<evidence type="ECO:0000256" key="1">
    <source>
        <dbReference type="ARBA" id="ARBA00004222"/>
    </source>
</evidence>
<feature type="region of interest" description="Disordered" evidence="8">
    <location>
        <begin position="149"/>
        <end position="169"/>
    </location>
</feature>
<evidence type="ECO:0000256" key="3">
    <source>
        <dbReference type="ARBA" id="ARBA00022448"/>
    </source>
</evidence>
<feature type="compositionally biased region" description="Basic and acidic residues" evidence="8">
    <location>
        <begin position="159"/>
        <end position="168"/>
    </location>
</feature>
<dbReference type="SMART" id="SM01399">
    <property type="entry name" value="Sybindin"/>
    <property type="match status" value="1"/>
</dbReference>
<dbReference type="OrthoDB" id="3364529at2759"/>
<evidence type="ECO:0000256" key="7">
    <source>
        <dbReference type="ARBA" id="ARBA00038167"/>
    </source>
</evidence>
<dbReference type="GO" id="GO:0005783">
    <property type="term" value="C:endoplasmic reticulum"/>
    <property type="evidence" value="ECO:0007669"/>
    <property type="project" value="UniProtKB-SubCell"/>
</dbReference>
<gene>
    <name evidence="9" type="ORF">VP01_257g4</name>
</gene>
<keyword evidence="6" id="KW-0333">Golgi apparatus</keyword>
<feature type="compositionally biased region" description="Low complexity" evidence="8">
    <location>
        <begin position="149"/>
        <end position="158"/>
    </location>
</feature>
<comment type="caution">
    <text evidence="9">The sequence shown here is derived from an EMBL/GenBank/DDBJ whole genome shotgun (WGS) entry which is preliminary data.</text>
</comment>
<comment type="subcellular location">
    <subcellularLocation>
        <location evidence="2">Endoplasmic reticulum</location>
    </subcellularLocation>
    <subcellularLocation>
        <location evidence="1">Golgi apparatus</location>
        <location evidence="1">cis-Golgi network</location>
    </subcellularLocation>
</comment>
<evidence type="ECO:0000256" key="6">
    <source>
        <dbReference type="ARBA" id="ARBA00023034"/>
    </source>
</evidence>
<dbReference type="PANTHER" id="PTHR23249">
    <property type="entry name" value="TRAFFICKING PROTEIN PARTICLE COMPLEX SUBUNIT"/>
    <property type="match status" value="1"/>
</dbReference>
<keyword evidence="5" id="KW-0931">ER-Golgi transport</keyword>
<evidence type="ECO:0000256" key="2">
    <source>
        <dbReference type="ARBA" id="ARBA00004240"/>
    </source>
</evidence>
<evidence type="ECO:0000313" key="10">
    <source>
        <dbReference type="Proteomes" id="UP000037035"/>
    </source>
</evidence>
<evidence type="ECO:0000256" key="4">
    <source>
        <dbReference type="ARBA" id="ARBA00022824"/>
    </source>
</evidence>
<evidence type="ECO:0000313" key="9">
    <source>
        <dbReference type="EMBL" id="KNZ55796.1"/>
    </source>
</evidence>
<dbReference type="AlphaFoldDB" id="A0A0L6V4U9"/>
<evidence type="ECO:0000256" key="8">
    <source>
        <dbReference type="SAM" id="MobiDB-lite"/>
    </source>
</evidence>
<dbReference type="GO" id="GO:0005794">
    <property type="term" value="C:Golgi apparatus"/>
    <property type="evidence" value="ECO:0007669"/>
    <property type="project" value="UniProtKB-SubCell"/>
</dbReference>
<keyword evidence="4" id="KW-0256">Endoplasmic reticulum</keyword>
<dbReference type="PANTHER" id="PTHR23249:SF16">
    <property type="entry name" value="TRAFFICKING PROTEIN PARTICLE COMPLEX SUBUNIT 1"/>
    <property type="match status" value="1"/>
</dbReference>
<accession>A0A0L6V4U9</accession>
<dbReference type="Proteomes" id="UP000037035">
    <property type="component" value="Unassembled WGS sequence"/>
</dbReference>
<dbReference type="Pfam" id="PF04099">
    <property type="entry name" value="Sybindin"/>
    <property type="match status" value="1"/>
</dbReference>
<name>A0A0L6V4U9_9BASI</name>
<keyword evidence="10" id="KW-1185">Reference proteome</keyword>
<comment type="similarity">
    <text evidence="7">Belongs to the TRAPP small subunits family. BET5 subfamily.</text>
</comment>
<proteinExistence type="inferred from homology"/>
<evidence type="ECO:0008006" key="11">
    <source>
        <dbReference type="Google" id="ProtNLM"/>
    </source>
</evidence>
<dbReference type="GO" id="GO:0030008">
    <property type="term" value="C:TRAPP complex"/>
    <property type="evidence" value="ECO:0007669"/>
    <property type="project" value="InterPro"/>
</dbReference>
<dbReference type="EMBL" id="LAVV01007479">
    <property type="protein sequence ID" value="KNZ55796.1"/>
    <property type="molecule type" value="Genomic_DNA"/>
</dbReference>
<dbReference type="STRING" id="27349.A0A0L6V4U9"/>
<dbReference type="SUPFAM" id="SSF64356">
    <property type="entry name" value="SNARE-like"/>
    <property type="match status" value="1"/>
</dbReference>
<organism evidence="9 10">
    <name type="scientific">Puccinia sorghi</name>
    <dbReference type="NCBI Taxonomy" id="27349"/>
    <lineage>
        <taxon>Eukaryota</taxon>
        <taxon>Fungi</taxon>
        <taxon>Dikarya</taxon>
        <taxon>Basidiomycota</taxon>
        <taxon>Pucciniomycotina</taxon>
        <taxon>Pucciniomycetes</taxon>
        <taxon>Pucciniales</taxon>
        <taxon>Pucciniaceae</taxon>
        <taxon>Puccinia</taxon>
    </lineage>
</organism>